<dbReference type="Proteomes" id="UP000475545">
    <property type="component" value="Unassembled WGS sequence"/>
</dbReference>
<gene>
    <name evidence="2" type="ORF">GIY30_22860</name>
</gene>
<comment type="similarity">
    <text evidence="1">Belongs to the enoyl-CoA hydratase/isomerase family.</text>
</comment>
<dbReference type="GO" id="GO:0003824">
    <property type="term" value="F:catalytic activity"/>
    <property type="evidence" value="ECO:0007669"/>
    <property type="project" value="UniProtKB-ARBA"/>
</dbReference>
<dbReference type="Gene3D" id="1.10.12.10">
    <property type="entry name" value="Lyase 2-enoyl-coa Hydratase, Chain A, domain 2"/>
    <property type="match status" value="1"/>
</dbReference>
<proteinExistence type="inferred from homology"/>
<sequence length="258" mass="27506">MSTVLVERSLGVVTVTIDRPKRRNAITGAVVEDLLYAFEKIARTPADRAVILTGAGGAFCSGMDLSEPVSPDPLTFMTRVGQLCTVIHDLPRPVIAKVSGAAMGFGCNLALCCDLVVASQDAIFGEIFADRGIALDGGASWSLPRLIGIAKAKELVFFSRRVEADEAERIGLINRVVPATEIDNVVASWAQDLADGPTLALSMMKSALNNSFESSFKRAIDSESLNQTVAFGTSEAREAGRAFAQKRSPQFRADENPG</sequence>
<dbReference type="PANTHER" id="PTHR43802:SF1">
    <property type="entry name" value="IP11341P-RELATED"/>
    <property type="match status" value="1"/>
</dbReference>
<dbReference type="EMBL" id="WMBR01000009">
    <property type="protein sequence ID" value="MXP24177.1"/>
    <property type="molecule type" value="Genomic_DNA"/>
</dbReference>
<dbReference type="Pfam" id="PF00378">
    <property type="entry name" value="ECH_1"/>
    <property type="match status" value="1"/>
</dbReference>
<dbReference type="CDD" id="cd06558">
    <property type="entry name" value="crotonase-like"/>
    <property type="match status" value="1"/>
</dbReference>
<dbReference type="InterPro" id="IPR029045">
    <property type="entry name" value="ClpP/crotonase-like_dom_sf"/>
</dbReference>
<dbReference type="Gene3D" id="3.90.226.10">
    <property type="entry name" value="2-enoyl-CoA Hydratase, Chain A, domain 1"/>
    <property type="match status" value="1"/>
</dbReference>
<reference evidence="2 3" key="1">
    <citation type="submission" date="2019-11" db="EMBL/GenBank/DDBJ databases">
        <title>Gordonia sp. nov., a novel actinobacterium isolated from mangrove soil in Hainan.</title>
        <authorList>
            <person name="Huang X."/>
            <person name="Xie Y."/>
            <person name="Chu X."/>
            <person name="Xiao K."/>
        </authorList>
    </citation>
    <scope>NUCLEOTIDE SEQUENCE [LARGE SCALE GENOMIC DNA]</scope>
    <source>
        <strain evidence="2 3">HNM0687</strain>
    </source>
</reference>
<dbReference type="AlphaFoldDB" id="A0A6L7GXB2"/>
<keyword evidence="3" id="KW-1185">Reference proteome</keyword>
<name>A0A6L7GXB2_9ACTN</name>
<dbReference type="InterPro" id="IPR001753">
    <property type="entry name" value="Enoyl-CoA_hydra/iso"/>
</dbReference>
<dbReference type="SUPFAM" id="SSF52096">
    <property type="entry name" value="ClpP/crotonase"/>
    <property type="match status" value="1"/>
</dbReference>
<evidence type="ECO:0000313" key="3">
    <source>
        <dbReference type="Proteomes" id="UP000475545"/>
    </source>
</evidence>
<evidence type="ECO:0000313" key="2">
    <source>
        <dbReference type="EMBL" id="MXP24177.1"/>
    </source>
</evidence>
<accession>A0A6L7GXB2</accession>
<dbReference type="InterPro" id="IPR014748">
    <property type="entry name" value="Enoyl-CoA_hydra_C"/>
</dbReference>
<evidence type="ECO:0000256" key="1">
    <source>
        <dbReference type="ARBA" id="ARBA00005254"/>
    </source>
</evidence>
<protein>
    <submittedName>
        <fullName evidence="2">Enoyl-CoA hydratase</fullName>
    </submittedName>
</protein>
<organism evidence="2 3">
    <name type="scientific">Gordonia mangrovi</name>
    <dbReference type="NCBI Taxonomy" id="2665643"/>
    <lineage>
        <taxon>Bacteria</taxon>
        <taxon>Bacillati</taxon>
        <taxon>Actinomycetota</taxon>
        <taxon>Actinomycetes</taxon>
        <taxon>Mycobacteriales</taxon>
        <taxon>Gordoniaceae</taxon>
        <taxon>Gordonia</taxon>
    </lineage>
</organism>
<dbReference type="RefSeq" id="WP_160904371.1">
    <property type="nucleotide sequence ID" value="NZ_CP102850.1"/>
</dbReference>
<comment type="caution">
    <text evidence="2">The sequence shown here is derived from an EMBL/GenBank/DDBJ whole genome shotgun (WGS) entry which is preliminary data.</text>
</comment>
<dbReference type="PANTHER" id="PTHR43802">
    <property type="entry name" value="ENOYL-COA HYDRATASE"/>
    <property type="match status" value="1"/>
</dbReference>